<protein>
    <recommendedName>
        <fullName evidence="3">STAS domain-containing protein</fullName>
    </recommendedName>
</protein>
<accession>A0A5B9W8K2</accession>
<dbReference type="Proteomes" id="UP000324233">
    <property type="component" value="Chromosome"/>
</dbReference>
<proteinExistence type="predicted"/>
<evidence type="ECO:0008006" key="3">
    <source>
        <dbReference type="Google" id="ProtNLM"/>
    </source>
</evidence>
<evidence type="ECO:0000313" key="2">
    <source>
        <dbReference type="Proteomes" id="UP000324233"/>
    </source>
</evidence>
<evidence type="ECO:0000313" key="1">
    <source>
        <dbReference type="EMBL" id="QEH36240.1"/>
    </source>
</evidence>
<dbReference type="SUPFAM" id="SSF52091">
    <property type="entry name" value="SpoIIaa-like"/>
    <property type="match status" value="1"/>
</dbReference>
<name>A0A5B9W8K2_9BACT</name>
<gene>
    <name evidence="1" type="ORF">OJF2_48000</name>
</gene>
<dbReference type="Gene3D" id="3.30.750.24">
    <property type="entry name" value="STAS domain"/>
    <property type="match status" value="1"/>
</dbReference>
<dbReference type="KEGG" id="agv:OJF2_48000"/>
<sequence length="136" mass="14841">MSTATKAHIVYELLDEPSPDVIALVEFVSPEINDPIRGEELGEQLDSLLRRDIPMRYVLDFGGVRKLGSTAFCRLAGFARGVHQCGGEVTACGLNDNLALGAAMSGLENEVIFAPNVKHAVRLAREYNHQNMEDEG</sequence>
<organism evidence="1 2">
    <name type="scientific">Aquisphaera giovannonii</name>
    <dbReference type="NCBI Taxonomy" id="406548"/>
    <lineage>
        <taxon>Bacteria</taxon>
        <taxon>Pseudomonadati</taxon>
        <taxon>Planctomycetota</taxon>
        <taxon>Planctomycetia</taxon>
        <taxon>Isosphaerales</taxon>
        <taxon>Isosphaeraceae</taxon>
        <taxon>Aquisphaera</taxon>
    </lineage>
</organism>
<dbReference type="AlphaFoldDB" id="A0A5B9W8K2"/>
<keyword evidence="2" id="KW-1185">Reference proteome</keyword>
<reference evidence="1 2" key="1">
    <citation type="submission" date="2019-08" db="EMBL/GenBank/DDBJ databases">
        <title>Deep-cultivation of Planctomycetes and their phenomic and genomic characterization uncovers novel biology.</title>
        <authorList>
            <person name="Wiegand S."/>
            <person name="Jogler M."/>
            <person name="Boedeker C."/>
            <person name="Pinto D."/>
            <person name="Vollmers J."/>
            <person name="Rivas-Marin E."/>
            <person name="Kohn T."/>
            <person name="Peeters S.H."/>
            <person name="Heuer A."/>
            <person name="Rast P."/>
            <person name="Oberbeckmann S."/>
            <person name="Bunk B."/>
            <person name="Jeske O."/>
            <person name="Meyerdierks A."/>
            <person name="Storesund J.E."/>
            <person name="Kallscheuer N."/>
            <person name="Luecker S."/>
            <person name="Lage O.M."/>
            <person name="Pohl T."/>
            <person name="Merkel B.J."/>
            <person name="Hornburger P."/>
            <person name="Mueller R.-W."/>
            <person name="Bruemmer F."/>
            <person name="Labrenz M."/>
            <person name="Spormann A.M."/>
            <person name="Op den Camp H."/>
            <person name="Overmann J."/>
            <person name="Amann R."/>
            <person name="Jetten M.S.M."/>
            <person name="Mascher T."/>
            <person name="Medema M.H."/>
            <person name="Devos D.P."/>
            <person name="Kaster A.-K."/>
            <person name="Ovreas L."/>
            <person name="Rohde M."/>
            <person name="Galperin M.Y."/>
            <person name="Jogler C."/>
        </authorList>
    </citation>
    <scope>NUCLEOTIDE SEQUENCE [LARGE SCALE GENOMIC DNA]</scope>
    <source>
        <strain evidence="1 2">OJF2</strain>
    </source>
</reference>
<dbReference type="InterPro" id="IPR036513">
    <property type="entry name" value="STAS_dom_sf"/>
</dbReference>
<dbReference type="EMBL" id="CP042997">
    <property type="protein sequence ID" value="QEH36240.1"/>
    <property type="molecule type" value="Genomic_DNA"/>
</dbReference>
<dbReference type="RefSeq" id="WP_148595950.1">
    <property type="nucleotide sequence ID" value="NZ_CP042997.1"/>
</dbReference>